<dbReference type="SUPFAM" id="SSF56731">
    <property type="entry name" value="DNA primase core"/>
    <property type="match status" value="1"/>
</dbReference>
<evidence type="ECO:0000313" key="1">
    <source>
        <dbReference type="EMBL" id="GAI26809.1"/>
    </source>
</evidence>
<sequence>ITFKEQKGELITRCLFNDCDSDSKGNEAHLYFDSETGQYHCKKCGKKGNIITLAKHFGDSTDTVGLYPRNRRGNAQKDPEFNPSLVEECCQNLPDRIRQYLNARGITDPIIEEYRLGWGKFYGRWWITIPIEDIDGNFVFFKLRRDPAVDTKKKKMTYPKGVQAQIYDWQTVQNVAHKLVVCEGELDRLLLMSKGIPAVTSTHGAMSFKKEWVKYLQKWPEVYVGYEQR</sequence>
<organism evidence="1">
    <name type="scientific">marine sediment metagenome</name>
    <dbReference type="NCBI Taxonomy" id="412755"/>
    <lineage>
        <taxon>unclassified sequences</taxon>
        <taxon>metagenomes</taxon>
        <taxon>ecological metagenomes</taxon>
    </lineage>
</organism>
<dbReference type="GO" id="GO:0006260">
    <property type="term" value="P:DNA replication"/>
    <property type="evidence" value="ECO:0007669"/>
    <property type="project" value="InterPro"/>
</dbReference>
<dbReference type="EMBL" id="BARV01017743">
    <property type="protein sequence ID" value="GAI26809.1"/>
    <property type="molecule type" value="Genomic_DNA"/>
</dbReference>
<feature type="non-terminal residue" evidence="1">
    <location>
        <position position="1"/>
    </location>
</feature>
<dbReference type="Gene3D" id="3.90.580.10">
    <property type="entry name" value="Zinc finger, CHC2-type domain"/>
    <property type="match status" value="1"/>
</dbReference>
<dbReference type="InterPro" id="IPR036977">
    <property type="entry name" value="DNA_primase_Znf_CHC2"/>
</dbReference>
<gene>
    <name evidence="1" type="ORF">S06H3_30163</name>
</gene>
<dbReference type="Gene3D" id="3.40.1360.10">
    <property type="match status" value="1"/>
</dbReference>
<protein>
    <recommendedName>
        <fullName evidence="2">Zinc finger CHC2-type domain-containing protein</fullName>
    </recommendedName>
</protein>
<accession>X1P7B2</accession>
<proteinExistence type="predicted"/>
<evidence type="ECO:0008006" key="2">
    <source>
        <dbReference type="Google" id="ProtNLM"/>
    </source>
</evidence>
<name>X1P7B2_9ZZZZ</name>
<reference evidence="1" key="1">
    <citation type="journal article" date="2014" name="Front. Microbiol.">
        <title>High frequency of phylogenetically diverse reductive dehalogenase-homologous genes in deep subseafloor sedimentary metagenomes.</title>
        <authorList>
            <person name="Kawai M."/>
            <person name="Futagami T."/>
            <person name="Toyoda A."/>
            <person name="Takaki Y."/>
            <person name="Nishi S."/>
            <person name="Hori S."/>
            <person name="Arai W."/>
            <person name="Tsubouchi T."/>
            <person name="Morono Y."/>
            <person name="Uchiyama I."/>
            <person name="Ito T."/>
            <person name="Fujiyama A."/>
            <person name="Inagaki F."/>
            <person name="Takami H."/>
        </authorList>
    </citation>
    <scope>NUCLEOTIDE SEQUENCE</scope>
    <source>
        <strain evidence="1">Expedition CK06-06</strain>
    </source>
</reference>
<dbReference type="GO" id="GO:0003677">
    <property type="term" value="F:DNA binding"/>
    <property type="evidence" value="ECO:0007669"/>
    <property type="project" value="InterPro"/>
</dbReference>
<dbReference type="GO" id="GO:0008270">
    <property type="term" value="F:zinc ion binding"/>
    <property type="evidence" value="ECO:0007669"/>
    <property type="project" value="InterPro"/>
</dbReference>
<dbReference type="AlphaFoldDB" id="X1P7B2"/>
<comment type="caution">
    <text evidence="1">The sequence shown here is derived from an EMBL/GenBank/DDBJ whole genome shotgun (WGS) entry which is preliminary data.</text>
</comment>